<dbReference type="InterPro" id="IPR011008">
    <property type="entry name" value="Dimeric_a/b-barrel"/>
</dbReference>
<dbReference type="Gene3D" id="3.30.70.100">
    <property type="match status" value="1"/>
</dbReference>
<dbReference type="SUPFAM" id="SSF54909">
    <property type="entry name" value="Dimeric alpha+beta barrel"/>
    <property type="match status" value="1"/>
</dbReference>
<reference evidence="3" key="1">
    <citation type="submission" date="2015-03" db="EMBL/GenBank/DDBJ databases">
        <authorList>
            <consortium name="Pathogen Informatics"/>
        </authorList>
    </citation>
    <scope>NUCLEOTIDE SEQUENCE [LARGE SCALE GENOMIC DNA]</scope>
    <source>
        <strain evidence="3">R148</strain>
    </source>
</reference>
<sequence length="91" mass="10571">MIKLSGRLICQNLDEARIVQRFLPEHISLTRNESGCIAFDVAVTADPLVWSVEELFTDENTFTAHQERIKTSQWGTETRFILREYEITEIV</sequence>
<accession>A0A0H5LRY9</accession>
<dbReference type="Proteomes" id="UP000043316">
    <property type="component" value="Unassembled WGS sequence"/>
</dbReference>
<dbReference type="AlphaFoldDB" id="A0A0H5LRY9"/>
<dbReference type="EMBL" id="CWJI01000001">
    <property type="protein sequence ID" value="CRY53868.1"/>
    <property type="molecule type" value="Genomic_DNA"/>
</dbReference>
<proteinExistence type="predicted"/>
<evidence type="ECO:0000259" key="1">
    <source>
        <dbReference type="Pfam" id="PF03992"/>
    </source>
</evidence>
<name>A0A0H5LRY9_YERIN</name>
<dbReference type="Pfam" id="PF03992">
    <property type="entry name" value="ABM"/>
    <property type="match status" value="1"/>
</dbReference>
<gene>
    <name evidence="2" type="ORF">ERS008476_00772</name>
</gene>
<organism evidence="2 3">
    <name type="scientific">Yersinia intermedia</name>
    <dbReference type="NCBI Taxonomy" id="631"/>
    <lineage>
        <taxon>Bacteria</taxon>
        <taxon>Pseudomonadati</taxon>
        <taxon>Pseudomonadota</taxon>
        <taxon>Gammaproteobacteria</taxon>
        <taxon>Enterobacterales</taxon>
        <taxon>Yersiniaceae</taxon>
        <taxon>Yersinia</taxon>
    </lineage>
</organism>
<feature type="domain" description="ABM" evidence="1">
    <location>
        <begin position="19"/>
        <end position="67"/>
    </location>
</feature>
<evidence type="ECO:0000313" key="2">
    <source>
        <dbReference type="EMBL" id="CRY53868.1"/>
    </source>
</evidence>
<dbReference type="RefSeq" id="WP_053008930.1">
    <property type="nucleotide sequence ID" value="NZ_CWJI01000001.1"/>
</dbReference>
<evidence type="ECO:0000313" key="3">
    <source>
        <dbReference type="Proteomes" id="UP000043316"/>
    </source>
</evidence>
<dbReference type="InterPro" id="IPR007138">
    <property type="entry name" value="ABM_dom"/>
</dbReference>
<protein>
    <recommendedName>
        <fullName evidence="1">ABM domain-containing protein</fullName>
    </recommendedName>
</protein>